<organism evidence="6 7">
    <name type="scientific">Phytophthora megakarya</name>
    <dbReference type="NCBI Taxonomy" id="4795"/>
    <lineage>
        <taxon>Eukaryota</taxon>
        <taxon>Sar</taxon>
        <taxon>Stramenopiles</taxon>
        <taxon>Oomycota</taxon>
        <taxon>Peronosporomycetes</taxon>
        <taxon>Peronosporales</taxon>
        <taxon>Peronosporaceae</taxon>
        <taxon>Phytophthora</taxon>
    </lineage>
</organism>
<evidence type="ECO:0000313" key="7">
    <source>
        <dbReference type="Proteomes" id="UP000198211"/>
    </source>
</evidence>
<comment type="subcellular location">
    <subcellularLocation>
        <location evidence="1 5">Secreted</location>
    </subcellularLocation>
</comment>
<feature type="chain" id="PRO_5044949490" description="RxLR effector protein" evidence="5">
    <location>
        <begin position="19"/>
        <end position="220"/>
    </location>
</feature>
<dbReference type="OrthoDB" id="127994at2759"/>
<dbReference type="EMBL" id="NBNE01007919">
    <property type="protein sequence ID" value="OWZ00072.1"/>
    <property type="molecule type" value="Genomic_DNA"/>
</dbReference>
<evidence type="ECO:0000313" key="6">
    <source>
        <dbReference type="EMBL" id="OWZ00072.1"/>
    </source>
</evidence>
<evidence type="ECO:0000256" key="5">
    <source>
        <dbReference type="RuleBase" id="RU367124"/>
    </source>
</evidence>
<keyword evidence="4 5" id="KW-0732">Signal</keyword>
<name>A0A225V431_9STRA</name>
<evidence type="ECO:0000256" key="1">
    <source>
        <dbReference type="ARBA" id="ARBA00004613"/>
    </source>
</evidence>
<gene>
    <name evidence="6" type="ORF">PHMEG_00028819</name>
</gene>
<evidence type="ECO:0000256" key="2">
    <source>
        <dbReference type="ARBA" id="ARBA00010400"/>
    </source>
</evidence>
<keyword evidence="3 5" id="KW-0964">Secreted</keyword>
<dbReference type="Pfam" id="PF16810">
    <property type="entry name" value="RXLR"/>
    <property type="match status" value="1"/>
</dbReference>
<comment type="function">
    <text evidence="5">Effector that suppresses plant defense responses during pathogen infection.</text>
</comment>
<dbReference type="Proteomes" id="UP000198211">
    <property type="component" value="Unassembled WGS sequence"/>
</dbReference>
<reference evidence="7" key="1">
    <citation type="submission" date="2017-03" db="EMBL/GenBank/DDBJ databases">
        <title>Phytopthora megakarya and P. palmivora, two closely related causual agents of cacao black pod achieved similar genome size and gene model numbers by different mechanisms.</title>
        <authorList>
            <person name="Ali S."/>
            <person name="Shao J."/>
            <person name="Larry D.J."/>
            <person name="Kronmiller B."/>
            <person name="Shen D."/>
            <person name="Strem M.D."/>
            <person name="Melnick R.L."/>
            <person name="Guiltinan M.J."/>
            <person name="Tyler B.M."/>
            <person name="Meinhardt L.W."/>
            <person name="Bailey B.A."/>
        </authorList>
    </citation>
    <scope>NUCLEOTIDE SEQUENCE [LARGE SCALE GENOMIC DNA]</scope>
    <source>
        <strain evidence="7">zdho120</strain>
    </source>
</reference>
<dbReference type="AlphaFoldDB" id="A0A225V431"/>
<comment type="domain">
    <text evidence="5">The RxLR-dEER motif acts to carry the protein into the host cell cytoplasm through binding to cell surface phosphatidylinositol-3-phosphate.</text>
</comment>
<keyword evidence="7" id="KW-1185">Reference proteome</keyword>
<accession>A0A225V431</accession>
<sequence length="220" mass="25138">MQLHYALLVVVTIFSTSANSSYNPDTESTKLVYPSVDHPLVIDGNDALPKRFLRNEIPTEEDDGERMIHLEKLKNVFRSRENGWLKAGLSTDETFKLLKLDEAGDKLLSNPNLKRWAVFVAKKTENSPEETMITKLRAQYDDATLATILQAGGKKWGTKNMATKLQNAQFKQWFEEGKWPFNIIEDVFKLGPGRWTDTPARPVWAAYNKFFEKNNLKVAS</sequence>
<dbReference type="InterPro" id="IPR031825">
    <property type="entry name" value="RXLR"/>
</dbReference>
<proteinExistence type="inferred from homology"/>
<feature type="signal peptide" evidence="5">
    <location>
        <begin position="1"/>
        <end position="18"/>
    </location>
</feature>
<comment type="caution">
    <text evidence="6">The sequence shown here is derived from an EMBL/GenBank/DDBJ whole genome shotgun (WGS) entry which is preliminary data.</text>
</comment>
<evidence type="ECO:0000256" key="3">
    <source>
        <dbReference type="ARBA" id="ARBA00022525"/>
    </source>
</evidence>
<evidence type="ECO:0000256" key="4">
    <source>
        <dbReference type="ARBA" id="ARBA00022729"/>
    </source>
</evidence>
<protein>
    <recommendedName>
        <fullName evidence="5">RxLR effector protein</fullName>
    </recommendedName>
</protein>
<comment type="similarity">
    <text evidence="2 5">Belongs to the RxLR effector family.</text>
</comment>